<evidence type="ECO:0000313" key="2">
    <source>
        <dbReference type="Proteomes" id="UP000179934"/>
    </source>
</evidence>
<name>A0A1S2D4P8_AERSO</name>
<sequence length="90" mass="10172">MERVMPIFPVFGIRLPGIFSANGAIISAQQLVRGFGTLSLADRRICQFCFHCIQIRCRGLALRQPKCNLNSVERQPHFLISERFLAGILL</sequence>
<protein>
    <submittedName>
        <fullName evidence="1">Uncharacterized protein</fullName>
    </submittedName>
</protein>
<evidence type="ECO:0000313" key="1">
    <source>
        <dbReference type="EMBL" id="OHY95845.1"/>
    </source>
</evidence>
<accession>A0A1S2D4P8</accession>
<dbReference type="EMBL" id="MKFU01000002">
    <property type="protein sequence ID" value="OHY95845.1"/>
    <property type="molecule type" value="Genomic_DNA"/>
</dbReference>
<proteinExistence type="predicted"/>
<comment type="caution">
    <text evidence="1">The sequence shown here is derived from an EMBL/GenBank/DDBJ whole genome shotgun (WGS) entry which is preliminary data.</text>
</comment>
<gene>
    <name evidence="1" type="ORF">BJD16_07885</name>
</gene>
<dbReference type="AlphaFoldDB" id="A0A1S2D4P8"/>
<reference evidence="1 2" key="1">
    <citation type="submission" date="2016-09" db="EMBL/GenBank/DDBJ databases">
        <title>Draft Genome Sequence of Aeromonas sobria Strain 08005, Isolated from Sick Rana catesbeiana.</title>
        <authorList>
            <person name="Yang Q."/>
        </authorList>
    </citation>
    <scope>NUCLEOTIDE SEQUENCE [LARGE SCALE GENOMIC DNA]</scope>
    <source>
        <strain evidence="1 2">08005</strain>
    </source>
</reference>
<organism evidence="1 2">
    <name type="scientific">Aeromonas sobria</name>
    <dbReference type="NCBI Taxonomy" id="646"/>
    <lineage>
        <taxon>Bacteria</taxon>
        <taxon>Pseudomonadati</taxon>
        <taxon>Pseudomonadota</taxon>
        <taxon>Gammaproteobacteria</taxon>
        <taxon>Aeromonadales</taxon>
        <taxon>Aeromonadaceae</taxon>
        <taxon>Aeromonas</taxon>
    </lineage>
</organism>
<dbReference type="Proteomes" id="UP000179934">
    <property type="component" value="Unassembled WGS sequence"/>
</dbReference>
<dbReference type="STRING" id="646.BJD16_07885"/>